<keyword evidence="3" id="KW-1003">Cell membrane</keyword>
<evidence type="ECO:0000256" key="6">
    <source>
        <dbReference type="ARBA" id="ARBA00023136"/>
    </source>
</evidence>
<protein>
    <submittedName>
        <fullName evidence="9">Carbohydrate ABC transporter membrane protein 1, CUT1 family</fullName>
    </submittedName>
</protein>
<evidence type="ECO:0000256" key="1">
    <source>
        <dbReference type="ARBA" id="ARBA00004651"/>
    </source>
</evidence>
<dbReference type="RefSeq" id="WP_091342108.1">
    <property type="nucleotide sequence ID" value="NZ_FMHV01000002.1"/>
</dbReference>
<dbReference type="Proteomes" id="UP000199413">
    <property type="component" value="Unassembled WGS sequence"/>
</dbReference>
<proteinExistence type="inferred from homology"/>
<dbReference type="OrthoDB" id="4053402at2"/>
<reference evidence="10" key="1">
    <citation type="submission" date="2016-06" db="EMBL/GenBank/DDBJ databases">
        <authorList>
            <person name="Varghese N."/>
            <person name="Submissions Spin"/>
        </authorList>
    </citation>
    <scope>NUCLEOTIDE SEQUENCE [LARGE SCALE GENOMIC DNA]</scope>
    <source>
        <strain evidence="10">DSM 45431</strain>
    </source>
</reference>
<comment type="similarity">
    <text evidence="7">Belongs to the binding-protein-dependent transport system permease family.</text>
</comment>
<keyword evidence="2 7" id="KW-0813">Transport</keyword>
<dbReference type="PANTHER" id="PTHR30193:SF44">
    <property type="entry name" value="LACTOSE TRANSPORT SYSTEM PERMEASE PROTEIN LACF"/>
    <property type="match status" value="1"/>
</dbReference>
<dbReference type="Pfam" id="PF00528">
    <property type="entry name" value="BPD_transp_1"/>
    <property type="match status" value="1"/>
</dbReference>
<dbReference type="PANTHER" id="PTHR30193">
    <property type="entry name" value="ABC TRANSPORTER PERMEASE PROTEIN"/>
    <property type="match status" value="1"/>
</dbReference>
<keyword evidence="10" id="KW-1185">Reference proteome</keyword>
<feature type="transmembrane region" description="Helical" evidence="7">
    <location>
        <begin position="31"/>
        <end position="53"/>
    </location>
</feature>
<evidence type="ECO:0000313" key="10">
    <source>
        <dbReference type="Proteomes" id="UP000199413"/>
    </source>
</evidence>
<dbReference type="GO" id="GO:0005886">
    <property type="term" value="C:plasma membrane"/>
    <property type="evidence" value="ECO:0007669"/>
    <property type="project" value="UniProtKB-SubCell"/>
</dbReference>
<dbReference type="CDD" id="cd06261">
    <property type="entry name" value="TM_PBP2"/>
    <property type="match status" value="1"/>
</dbReference>
<evidence type="ECO:0000256" key="2">
    <source>
        <dbReference type="ARBA" id="ARBA00022448"/>
    </source>
</evidence>
<evidence type="ECO:0000256" key="3">
    <source>
        <dbReference type="ARBA" id="ARBA00022475"/>
    </source>
</evidence>
<feature type="transmembrane region" description="Helical" evidence="7">
    <location>
        <begin position="127"/>
        <end position="148"/>
    </location>
</feature>
<dbReference type="InterPro" id="IPR000515">
    <property type="entry name" value="MetI-like"/>
</dbReference>
<dbReference type="SUPFAM" id="SSF161098">
    <property type="entry name" value="MetI-like"/>
    <property type="match status" value="1"/>
</dbReference>
<feature type="transmembrane region" description="Helical" evidence="7">
    <location>
        <begin position="284"/>
        <end position="304"/>
    </location>
</feature>
<keyword evidence="5 7" id="KW-1133">Transmembrane helix</keyword>
<keyword evidence="4 7" id="KW-0812">Transmembrane</keyword>
<evidence type="ECO:0000313" key="9">
    <source>
        <dbReference type="EMBL" id="SCL26614.1"/>
    </source>
</evidence>
<dbReference type="GO" id="GO:0055085">
    <property type="term" value="P:transmembrane transport"/>
    <property type="evidence" value="ECO:0007669"/>
    <property type="project" value="InterPro"/>
</dbReference>
<comment type="subcellular location">
    <subcellularLocation>
        <location evidence="1 7">Cell membrane</location>
        <topology evidence="1 7">Multi-pass membrane protein</topology>
    </subcellularLocation>
</comment>
<dbReference type="InterPro" id="IPR051393">
    <property type="entry name" value="ABC_transporter_permease"/>
</dbReference>
<feature type="domain" description="ABC transmembrane type-1" evidence="8">
    <location>
        <begin position="90"/>
        <end position="303"/>
    </location>
</feature>
<feature type="transmembrane region" description="Helical" evidence="7">
    <location>
        <begin position="95"/>
        <end position="115"/>
    </location>
</feature>
<evidence type="ECO:0000256" key="5">
    <source>
        <dbReference type="ARBA" id="ARBA00022989"/>
    </source>
</evidence>
<evidence type="ECO:0000256" key="4">
    <source>
        <dbReference type="ARBA" id="ARBA00022692"/>
    </source>
</evidence>
<dbReference type="Gene3D" id="1.10.3720.10">
    <property type="entry name" value="MetI-like"/>
    <property type="match status" value="1"/>
</dbReference>
<gene>
    <name evidence="9" type="ORF">GA0070624_3341</name>
</gene>
<accession>A0A1C6SB43</accession>
<dbReference type="STRING" id="568872.GA0070624_3341"/>
<evidence type="ECO:0000259" key="8">
    <source>
        <dbReference type="PROSITE" id="PS50928"/>
    </source>
</evidence>
<dbReference type="PROSITE" id="PS50928">
    <property type="entry name" value="ABC_TM1"/>
    <property type="match status" value="1"/>
</dbReference>
<dbReference type="EMBL" id="FMHV01000002">
    <property type="protein sequence ID" value="SCL26614.1"/>
    <property type="molecule type" value="Genomic_DNA"/>
</dbReference>
<organism evidence="9 10">
    <name type="scientific">Micromonospora rhizosphaerae</name>
    <dbReference type="NCBI Taxonomy" id="568872"/>
    <lineage>
        <taxon>Bacteria</taxon>
        <taxon>Bacillati</taxon>
        <taxon>Actinomycetota</taxon>
        <taxon>Actinomycetes</taxon>
        <taxon>Micromonosporales</taxon>
        <taxon>Micromonosporaceae</taxon>
        <taxon>Micromonospora</taxon>
    </lineage>
</organism>
<sequence>MTMTVVPAPAETGHSVAPPGRNRRVRQHWGATPYLFLLPALTLLGVFFVWPAVTAVQLAFYDYRVVSPAEFVGLGNFSHMLGDDRFYTALTNSGLFLIGMLPILVVIPLLLAVLVNLPLRGIKVFRLVYYLPVVTSMVAVAIAWNYVYHQRGILNWLLNTLGLLDQPVQYLLDPGWALPALVLVESWKSLGYYMMIYLAGLQSVPRELYEAAAVDGAGPWRRLSSITVPMLRPYIAVVMVLAALDSMQVFTSVFVMTQGGPQDGTLTLGYYIYDAAFRHFNMGYASAMGLVLWAILVVFSLVSYRLTRGKAAAR</sequence>
<keyword evidence="6 7" id="KW-0472">Membrane</keyword>
<evidence type="ECO:0000256" key="7">
    <source>
        <dbReference type="RuleBase" id="RU363032"/>
    </source>
</evidence>
<feature type="transmembrane region" description="Helical" evidence="7">
    <location>
        <begin position="231"/>
        <end position="256"/>
    </location>
</feature>
<name>A0A1C6SB43_9ACTN</name>
<dbReference type="InterPro" id="IPR035906">
    <property type="entry name" value="MetI-like_sf"/>
</dbReference>
<dbReference type="AlphaFoldDB" id="A0A1C6SB43"/>